<accession>A0A819UGJ3</accession>
<evidence type="ECO:0000313" key="3">
    <source>
        <dbReference type="Proteomes" id="UP000663866"/>
    </source>
</evidence>
<proteinExistence type="predicted"/>
<evidence type="ECO:0000313" key="2">
    <source>
        <dbReference type="EMBL" id="CAF4094007.1"/>
    </source>
</evidence>
<feature type="compositionally biased region" description="Basic and acidic residues" evidence="1">
    <location>
        <begin position="8"/>
        <end position="17"/>
    </location>
</feature>
<feature type="region of interest" description="Disordered" evidence="1">
    <location>
        <begin position="1"/>
        <end position="77"/>
    </location>
</feature>
<organism evidence="2 3">
    <name type="scientific">Rotaria magnacalcarata</name>
    <dbReference type="NCBI Taxonomy" id="392030"/>
    <lineage>
        <taxon>Eukaryota</taxon>
        <taxon>Metazoa</taxon>
        <taxon>Spiralia</taxon>
        <taxon>Gnathifera</taxon>
        <taxon>Rotifera</taxon>
        <taxon>Eurotatoria</taxon>
        <taxon>Bdelloidea</taxon>
        <taxon>Philodinida</taxon>
        <taxon>Philodinidae</taxon>
        <taxon>Rotaria</taxon>
    </lineage>
</organism>
<gene>
    <name evidence="2" type="ORF">OVN521_LOCUS20521</name>
</gene>
<dbReference type="AlphaFoldDB" id="A0A819UGJ3"/>
<name>A0A819UGJ3_9BILA</name>
<keyword evidence="3" id="KW-1185">Reference proteome</keyword>
<comment type="caution">
    <text evidence="2">The sequence shown here is derived from an EMBL/GenBank/DDBJ whole genome shotgun (WGS) entry which is preliminary data.</text>
</comment>
<protein>
    <submittedName>
        <fullName evidence="2">Uncharacterized protein</fullName>
    </submittedName>
</protein>
<sequence length="77" mass="8860">MEIIRYNMESEKVETRIGQRTAPTTTISSDREDDDGDDQEDHNDSGISSFKTDFPRQSHYQQKKDSARSLDFGDDQS</sequence>
<feature type="compositionally biased region" description="Acidic residues" evidence="1">
    <location>
        <begin position="31"/>
        <end position="41"/>
    </location>
</feature>
<dbReference type="EMBL" id="CAJOBG010004080">
    <property type="protein sequence ID" value="CAF4094007.1"/>
    <property type="molecule type" value="Genomic_DNA"/>
</dbReference>
<evidence type="ECO:0000256" key="1">
    <source>
        <dbReference type="SAM" id="MobiDB-lite"/>
    </source>
</evidence>
<dbReference type="Proteomes" id="UP000663866">
    <property type="component" value="Unassembled WGS sequence"/>
</dbReference>
<reference evidence="2" key="1">
    <citation type="submission" date="2021-02" db="EMBL/GenBank/DDBJ databases">
        <authorList>
            <person name="Nowell W R."/>
        </authorList>
    </citation>
    <scope>NUCLEOTIDE SEQUENCE</scope>
</reference>